<dbReference type="Pfam" id="PF12680">
    <property type="entry name" value="SnoaL_2"/>
    <property type="match status" value="1"/>
</dbReference>
<accession>A0A6G0XNM9</accession>
<evidence type="ECO:0000313" key="3">
    <source>
        <dbReference type="Proteomes" id="UP000481153"/>
    </source>
</evidence>
<dbReference type="Proteomes" id="UP000481153">
    <property type="component" value="Unassembled WGS sequence"/>
</dbReference>
<evidence type="ECO:0000313" key="2">
    <source>
        <dbReference type="EMBL" id="KAF0742089.1"/>
    </source>
</evidence>
<gene>
    <name evidence="2" type="ORF">Ae201684_002763</name>
</gene>
<evidence type="ECO:0000259" key="1">
    <source>
        <dbReference type="Pfam" id="PF12680"/>
    </source>
</evidence>
<organism evidence="2 3">
    <name type="scientific">Aphanomyces euteiches</name>
    <dbReference type="NCBI Taxonomy" id="100861"/>
    <lineage>
        <taxon>Eukaryota</taxon>
        <taxon>Sar</taxon>
        <taxon>Stramenopiles</taxon>
        <taxon>Oomycota</taxon>
        <taxon>Saprolegniomycetes</taxon>
        <taxon>Saprolegniales</taxon>
        <taxon>Verrucalvaceae</taxon>
        <taxon>Aphanomyces</taxon>
    </lineage>
</organism>
<keyword evidence="3" id="KW-1185">Reference proteome</keyword>
<protein>
    <recommendedName>
        <fullName evidence="1">SnoaL-like domain-containing protein</fullName>
    </recommendedName>
</protein>
<name>A0A6G0XNM9_9STRA</name>
<reference evidence="2 3" key="1">
    <citation type="submission" date="2019-07" db="EMBL/GenBank/DDBJ databases">
        <title>Genomics analysis of Aphanomyces spp. identifies a new class of oomycete effector associated with host adaptation.</title>
        <authorList>
            <person name="Gaulin E."/>
        </authorList>
    </citation>
    <scope>NUCLEOTIDE SEQUENCE [LARGE SCALE GENOMIC DNA]</scope>
    <source>
        <strain evidence="2 3">ATCC 201684</strain>
    </source>
</reference>
<sequence>MNAHQITTKVLALYDTNTVNVDAIVDELYHKDAVFADPLVEVHGRDKVAAQFRILSTFLSSMSATIIRGSVAGATVLTIDSIVSARFWPFPQYFGCSFRMFTILELQDLKIVSHTDHWDMRTVLENFPLAPSIYPKLRFVVGESTSRMINTFMPRQAALPQELLQLEEVKQTD</sequence>
<dbReference type="Gene3D" id="3.10.450.50">
    <property type="match status" value="1"/>
</dbReference>
<dbReference type="EMBL" id="VJMJ01000030">
    <property type="protein sequence ID" value="KAF0742089.1"/>
    <property type="molecule type" value="Genomic_DNA"/>
</dbReference>
<comment type="caution">
    <text evidence="2">The sequence shown here is derived from an EMBL/GenBank/DDBJ whole genome shotgun (WGS) entry which is preliminary data.</text>
</comment>
<proteinExistence type="predicted"/>
<dbReference type="SUPFAM" id="SSF54427">
    <property type="entry name" value="NTF2-like"/>
    <property type="match status" value="1"/>
</dbReference>
<dbReference type="InterPro" id="IPR037401">
    <property type="entry name" value="SnoaL-like"/>
</dbReference>
<feature type="domain" description="SnoaL-like" evidence="1">
    <location>
        <begin position="18"/>
        <end position="114"/>
    </location>
</feature>
<dbReference type="AlphaFoldDB" id="A0A6G0XNM9"/>
<dbReference type="InterPro" id="IPR032710">
    <property type="entry name" value="NTF2-like_dom_sf"/>
</dbReference>
<dbReference type="VEuPathDB" id="FungiDB:AeMF1_014665"/>